<dbReference type="Proteomes" id="UP000239590">
    <property type="component" value="Unassembled WGS sequence"/>
</dbReference>
<dbReference type="PANTHER" id="PTHR46320">
    <property type="entry name" value="GLYCEROPHOSPHODIESTER PHOSPHODIESTERASE 1"/>
    <property type="match status" value="1"/>
</dbReference>
<dbReference type="CDD" id="cd08566">
    <property type="entry name" value="GDPD_AtGDE_like"/>
    <property type="match status" value="1"/>
</dbReference>
<dbReference type="Gene3D" id="3.20.20.190">
    <property type="entry name" value="Phosphatidylinositol (PI) phosphodiesterase"/>
    <property type="match status" value="1"/>
</dbReference>
<name>A0A2S7ISK7_9BACT</name>
<dbReference type="PROSITE" id="PS51704">
    <property type="entry name" value="GP_PDE"/>
    <property type="match status" value="1"/>
</dbReference>
<evidence type="ECO:0000313" key="3">
    <source>
        <dbReference type="Proteomes" id="UP000239590"/>
    </source>
</evidence>
<feature type="domain" description="GP-PDE" evidence="1">
    <location>
        <begin position="45"/>
        <end position="287"/>
    </location>
</feature>
<dbReference type="GO" id="GO:0006644">
    <property type="term" value="P:phospholipid metabolic process"/>
    <property type="evidence" value="ECO:0007669"/>
    <property type="project" value="TreeGrafter"/>
</dbReference>
<dbReference type="Pfam" id="PF03009">
    <property type="entry name" value="GDPD"/>
    <property type="match status" value="1"/>
</dbReference>
<accession>A0A2S7ISK7</accession>
<dbReference type="RefSeq" id="WP_104713222.1">
    <property type="nucleotide sequence ID" value="NZ_PTRA01000001.1"/>
</dbReference>
<sequence length="302" mass="34459">MKQLLSLVLVGLCVTGFAQKKLHKLAIPTVAKAQEFWHYTPQHRPFLSAHRGGTRPGFPENCLETFEHTLEHTYATFEIDPRLTKDSVIVLLHDATLNRTSNGTGKLRDYTWQEVQQFRLKDSEGKLTDFRIPTLDDAIEWARGKTVLILDYKDVPFDKTLEIIRKHQAEAFVMVTVHTAKDAQYYHQRNPDILFESFIHTEKALHEYEAAGIPWKQVMAYIGSQTIPEHPALIEELHQRGVMAMVAAGPVYDKEYKAGKTDVYQTILKAGADLIETDLPIQANQGMQPMIPKKSDKNAFFK</sequence>
<protein>
    <submittedName>
        <fullName evidence="2">Glycerophosphodiester phosphodiesterase</fullName>
    </submittedName>
</protein>
<dbReference type="SUPFAM" id="SSF51695">
    <property type="entry name" value="PLC-like phosphodiesterases"/>
    <property type="match status" value="1"/>
</dbReference>
<evidence type="ECO:0000313" key="2">
    <source>
        <dbReference type="EMBL" id="PQA60685.1"/>
    </source>
</evidence>
<dbReference type="AlphaFoldDB" id="A0A2S7ISK7"/>
<dbReference type="GO" id="GO:0005886">
    <property type="term" value="C:plasma membrane"/>
    <property type="evidence" value="ECO:0007669"/>
    <property type="project" value="TreeGrafter"/>
</dbReference>
<dbReference type="GO" id="GO:0070291">
    <property type="term" value="P:N-acylethanolamine metabolic process"/>
    <property type="evidence" value="ECO:0007669"/>
    <property type="project" value="TreeGrafter"/>
</dbReference>
<dbReference type="PANTHER" id="PTHR46320:SF1">
    <property type="entry name" value="GLYCEROPHOSPHODIESTER PHOSPHODIESTERASE 1"/>
    <property type="match status" value="1"/>
</dbReference>
<dbReference type="InterPro" id="IPR030395">
    <property type="entry name" value="GP_PDE_dom"/>
</dbReference>
<dbReference type="GO" id="GO:0008889">
    <property type="term" value="F:glycerophosphodiester phosphodiesterase activity"/>
    <property type="evidence" value="ECO:0007669"/>
    <property type="project" value="TreeGrafter"/>
</dbReference>
<gene>
    <name evidence="2" type="ORF">C5O19_14035</name>
</gene>
<dbReference type="InterPro" id="IPR017946">
    <property type="entry name" value="PLC-like_Pdiesterase_TIM-brl"/>
</dbReference>
<proteinExistence type="predicted"/>
<dbReference type="EMBL" id="PTRA01000001">
    <property type="protein sequence ID" value="PQA60685.1"/>
    <property type="molecule type" value="Genomic_DNA"/>
</dbReference>
<keyword evidence="3" id="KW-1185">Reference proteome</keyword>
<comment type="caution">
    <text evidence="2">The sequence shown here is derived from an EMBL/GenBank/DDBJ whole genome shotgun (WGS) entry which is preliminary data.</text>
</comment>
<organism evidence="2 3">
    <name type="scientific">Siphonobacter curvatus</name>
    <dbReference type="NCBI Taxonomy" id="2094562"/>
    <lineage>
        <taxon>Bacteria</taxon>
        <taxon>Pseudomonadati</taxon>
        <taxon>Bacteroidota</taxon>
        <taxon>Cytophagia</taxon>
        <taxon>Cytophagales</taxon>
        <taxon>Cytophagaceae</taxon>
        <taxon>Siphonobacter</taxon>
    </lineage>
</organism>
<reference evidence="3" key="1">
    <citation type="submission" date="2018-02" db="EMBL/GenBank/DDBJ databases">
        <title>Genome sequencing of Solimonas sp. HR-BB.</title>
        <authorList>
            <person name="Lee Y."/>
            <person name="Jeon C.O."/>
        </authorList>
    </citation>
    <scope>NUCLEOTIDE SEQUENCE [LARGE SCALE GENOMIC DNA]</scope>
    <source>
        <strain evidence="3">HR-U</strain>
    </source>
</reference>
<dbReference type="GO" id="GO:0006580">
    <property type="term" value="P:ethanolamine metabolic process"/>
    <property type="evidence" value="ECO:0007669"/>
    <property type="project" value="TreeGrafter"/>
</dbReference>
<dbReference type="OrthoDB" id="384721at2"/>
<evidence type="ECO:0000259" key="1">
    <source>
        <dbReference type="PROSITE" id="PS51704"/>
    </source>
</evidence>